<evidence type="ECO:0000313" key="12">
    <source>
        <dbReference type="EMBL" id="GFG31130.1"/>
    </source>
</evidence>
<name>A0A6L2PI88_COPFO</name>
<comment type="similarity">
    <text evidence="2">Belongs to the USE1 family.</text>
</comment>
<comment type="caution">
    <text evidence="12">The sequence shown here is derived from an EMBL/GenBank/DDBJ whole genome shotgun (WGS) entry which is preliminary data.</text>
</comment>
<feature type="non-terminal residue" evidence="12">
    <location>
        <position position="69"/>
    </location>
</feature>
<evidence type="ECO:0000256" key="1">
    <source>
        <dbReference type="ARBA" id="ARBA00004163"/>
    </source>
</evidence>
<sequence>MECEKNCRLSFCYCCVHNFSLMTVEKSSNIADRNFSSLKVESERLEKHSQRACKCWIWVMVAVVIIIFI</sequence>
<dbReference type="GO" id="GO:0015031">
    <property type="term" value="P:protein transport"/>
    <property type="evidence" value="ECO:0007669"/>
    <property type="project" value="UniProtKB-KW"/>
</dbReference>
<dbReference type="InterPro" id="IPR019150">
    <property type="entry name" value="Vesicle_transport_protein_Use1"/>
</dbReference>
<comment type="subcellular location">
    <subcellularLocation>
        <location evidence="1">Endoplasmic reticulum membrane</location>
        <topology evidence="1">Single-pass type IV membrane protein</topology>
    </subcellularLocation>
</comment>
<dbReference type="Proteomes" id="UP000502823">
    <property type="component" value="Unassembled WGS sequence"/>
</dbReference>
<evidence type="ECO:0000256" key="6">
    <source>
        <dbReference type="ARBA" id="ARBA00022824"/>
    </source>
</evidence>
<dbReference type="AlphaFoldDB" id="A0A6L2PI88"/>
<keyword evidence="8" id="KW-0653">Protein transport</keyword>
<keyword evidence="10" id="KW-0472">Membrane</keyword>
<keyword evidence="6" id="KW-0256">Endoplasmic reticulum</keyword>
<dbReference type="GO" id="GO:0005789">
    <property type="term" value="C:endoplasmic reticulum membrane"/>
    <property type="evidence" value="ECO:0007669"/>
    <property type="project" value="UniProtKB-SubCell"/>
</dbReference>
<evidence type="ECO:0000313" key="13">
    <source>
        <dbReference type="Proteomes" id="UP000502823"/>
    </source>
</evidence>
<accession>A0A6L2PI88</accession>
<dbReference type="EMBL" id="BLKM01004351">
    <property type="protein sequence ID" value="GFG31130.1"/>
    <property type="molecule type" value="Genomic_DNA"/>
</dbReference>
<evidence type="ECO:0000256" key="4">
    <source>
        <dbReference type="ARBA" id="ARBA00022448"/>
    </source>
</evidence>
<evidence type="ECO:0000256" key="10">
    <source>
        <dbReference type="ARBA" id="ARBA00023136"/>
    </source>
</evidence>
<keyword evidence="9" id="KW-1133">Transmembrane helix</keyword>
<dbReference type="OrthoDB" id="6353017at2759"/>
<evidence type="ECO:0000256" key="9">
    <source>
        <dbReference type="ARBA" id="ARBA00022989"/>
    </source>
</evidence>
<evidence type="ECO:0000256" key="11">
    <source>
        <dbReference type="ARBA" id="ARBA00032711"/>
    </source>
</evidence>
<dbReference type="GO" id="GO:0016192">
    <property type="term" value="P:vesicle-mediated transport"/>
    <property type="evidence" value="ECO:0007669"/>
    <property type="project" value="UniProtKB-KW"/>
</dbReference>
<keyword evidence="7" id="KW-0931">ER-Golgi transport</keyword>
<keyword evidence="13" id="KW-1185">Reference proteome</keyword>
<proteinExistence type="inferred from homology"/>
<keyword evidence="5" id="KW-0812">Transmembrane</keyword>
<evidence type="ECO:0000256" key="7">
    <source>
        <dbReference type="ARBA" id="ARBA00022892"/>
    </source>
</evidence>
<organism evidence="12 13">
    <name type="scientific">Coptotermes formosanus</name>
    <name type="common">Formosan subterranean termite</name>
    <dbReference type="NCBI Taxonomy" id="36987"/>
    <lineage>
        <taxon>Eukaryota</taxon>
        <taxon>Metazoa</taxon>
        <taxon>Ecdysozoa</taxon>
        <taxon>Arthropoda</taxon>
        <taxon>Hexapoda</taxon>
        <taxon>Insecta</taxon>
        <taxon>Pterygota</taxon>
        <taxon>Neoptera</taxon>
        <taxon>Polyneoptera</taxon>
        <taxon>Dictyoptera</taxon>
        <taxon>Blattodea</taxon>
        <taxon>Blattoidea</taxon>
        <taxon>Termitoidae</taxon>
        <taxon>Rhinotermitidae</taxon>
        <taxon>Coptotermes</taxon>
    </lineage>
</organism>
<reference evidence="13" key="1">
    <citation type="submission" date="2020-01" db="EMBL/GenBank/DDBJ databases">
        <title>Draft genome sequence of the Termite Coptotermes fromosanus.</title>
        <authorList>
            <person name="Itakura S."/>
            <person name="Yosikawa Y."/>
            <person name="Umezawa K."/>
        </authorList>
    </citation>
    <scope>NUCLEOTIDE SEQUENCE [LARGE SCALE GENOMIC DNA]</scope>
</reference>
<evidence type="ECO:0000256" key="3">
    <source>
        <dbReference type="ARBA" id="ARBA00015843"/>
    </source>
</evidence>
<keyword evidence="4" id="KW-0813">Transport</keyword>
<protein>
    <recommendedName>
        <fullName evidence="3">Vesicle transport protein USE1</fullName>
    </recommendedName>
    <alternativeName>
        <fullName evidence="11">USE1-like protein</fullName>
    </alternativeName>
</protein>
<evidence type="ECO:0000256" key="5">
    <source>
        <dbReference type="ARBA" id="ARBA00022692"/>
    </source>
</evidence>
<gene>
    <name evidence="12" type="ORF">Cfor_07059</name>
</gene>
<dbReference type="Pfam" id="PF09753">
    <property type="entry name" value="Use1"/>
    <property type="match status" value="1"/>
</dbReference>
<evidence type="ECO:0000256" key="8">
    <source>
        <dbReference type="ARBA" id="ARBA00022927"/>
    </source>
</evidence>
<dbReference type="InParanoid" id="A0A6L2PI88"/>
<evidence type="ECO:0000256" key="2">
    <source>
        <dbReference type="ARBA" id="ARBA00007891"/>
    </source>
</evidence>